<keyword evidence="4" id="KW-0418">Kinase</keyword>
<evidence type="ECO:0000256" key="2">
    <source>
        <dbReference type="SAM" id="Phobius"/>
    </source>
</evidence>
<evidence type="ECO:0000313" key="5">
    <source>
        <dbReference type="Proteomes" id="UP000315648"/>
    </source>
</evidence>
<dbReference type="InterPro" id="IPR011009">
    <property type="entry name" value="Kinase-like_dom_sf"/>
</dbReference>
<dbReference type="PANTHER" id="PTHR10566">
    <property type="entry name" value="CHAPERONE-ACTIVITY OF BC1 COMPLEX CABC1 -RELATED"/>
    <property type="match status" value="1"/>
</dbReference>
<reference evidence="4 5" key="1">
    <citation type="submission" date="2019-07" db="EMBL/GenBank/DDBJ databases">
        <title>Description of 53C-WASEF.</title>
        <authorList>
            <person name="Pitt A."/>
            <person name="Hahn M.W."/>
        </authorList>
    </citation>
    <scope>NUCLEOTIDE SEQUENCE [LARGE SCALE GENOMIC DNA]</scope>
    <source>
        <strain evidence="4 5">53C-WASEF</strain>
    </source>
</reference>
<dbReference type="AlphaFoldDB" id="A0A556QLF1"/>
<dbReference type="PANTHER" id="PTHR10566:SF113">
    <property type="entry name" value="PROTEIN ACTIVITY OF BC1 COMPLEX KINASE 7, CHLOROPLASTIC"/>
    <property type="match status" value="1"/>
</dbReference>
<comment type="caution">
    <text evidence="4">The sequence shown here is derived from an EMBL/GenBank/DDBJ whole genome shotgun (WGS) entry which is preliminary data.</text>
</comment>
<keyword evidence="2" id="KW-0812">Transmembrane</keyword>
<keyword evidence="4" id="KW-0808">Transferase</keyword>
<dbReference type="InterPro" id="IPR004147">
    <property type="entry name" value="ABC1_dom"/>
</dbReference>
<dbReference type="RefSeq" id="WP_144353834.1">
    <property type="nucleotide sequence ID" value="NZ_CBCRVV010000008.1"/>
</dbReference>
<comment type="similarity">
    <text evidence="1">Belongs to the protein kinase superfamily. ADCK protein kinase family.</text>
</comment>
<dbReference type="Pfam" id="PF03109">
    <property type="entry name" value="ABC1"/>
    <property type="match status" value="1"/>
</dbReference>
<feature type="transmembrane region" description="Helical" evidence="2">
    <location>
        <begin position="489"/>
        <end position="512"/>
    </location>
</feature>
<dbReference type="OrthoDB" id="9795390at2"/>
<sequence>MKLSLSHFKRYKEIAFLLWKYGRSDLVKNMEFDEPYDPEKEGKKIGDVTPDQLADDLEAMGPTYIKIGQVLAGRPDLLPAPYLKALERLQDKITPFPYEEVEKIVANELGVRISKAFSRFDVTPLAAASLGQVHAAALRDGREVVVKIQRPGIRAQIAEDFEVLGEIASFLDNHTAAGKRYRFATVLEEFRIAIQQELNYENEAQNLITVGKNLKEFALITVPQPVIDYSTRSVLTMDYVQGQKITSISPLARIDIDGALMVEELFKAYLKQVLVDGIFHADPHPGNVFLTGDNRIALLDLGMVGHTGPGMQEHLLKLLIAVSEGKGEEAAETVIRMSEKLPTFDAPEFRRKISQLVAIRRDQGLEQIKVGQSLLDVSTNARDNGLFVPSELTLLGKTLLQLDEVGRILDPEFDPNASIRRNVTDMMTRRMKKDLTQGSAFSSLLELKDFTTQLPGRLNRIMDAVTNSEVEVKVKAVDAKLMLDGMQKIANRITTGLMLASLIIGAALMMRIETRFHLFGYPGIAIVCFLLAAAGAFWLLINIFLHDQSNKDTK</sequence>
<keyword evidence="2" id="KW-0472">Membrane</keyword>
<protein>
    <submittedName>
        <fullName evidence="4">AarF/ABC1/UbiB kinase family protein</fullName>
    </submittedName>
</protein>
<keyword evidence="2" id="KW-1133">Transmembrane helix</keyword>
<proteinExistence type="inferred from homology"/>
<feature type="transmembrane region" description="Helical" evidence="2">
    <location>
        <begin position="524"/>
        <end position="545"/>
    </location>
</feature>
<dbReference type="Proteomes" id="UP000315648">
    <property type="component" value="Unassembled WGS sequence"/>
</dbReference>
<evidence type="ECO:0000256" key="1">
    <source>
        <dbReference type="ARBA" id="ARBA00009670"/>
    </source>
</evidence>
<dbReference type="PROSITE" id="PS50011">
    <property type="entry name" value="PROTEIN_KINASE_DOM"/>
    <property type="match status" value="1"/>
</dbReference>
<dbReference type="CDD" id="cd05121">
    <property type="entry name" value="ABC1_ADCK3-like"/>
    <property type="match status" value="1"/>
</dbReference>
<dbReference type="GO" id="GO:0005524">
    <property type="term" value="F:ATP binding"/>
    <property type="evidence" value="ECO:0007669"/>
    <property type="project" value="InterPro"/>
</dbReference>
<dbReference type="EMBL" id="VMBG01000002">
    <property type="protein sequence ID" value="TSJ77432.1"/>
    <property type="molecule type" value="Genomic_DNA"/>
</dbReference>
<feature type="domain" description="Protein kinase" evidence="3">
    <location>
        <begin position="119"/>
        <end position="451"/>
    </location>
</feature>
<evidence type="ECO:0000313" key="4">
    <source>
        <dbReference type="EMBL" id="TSJ77432.1"/>
    </source>
</evidence>
<dbReference type="InterPro" id="IPR050154">
    <property type="entry name" value="UbiB_kinase"/>
</dbReference>
<evidence type="ECO:0000259" key="3">
    <source>
        <dbReference type="PROSITE" id="PS50011"/>
    </source>
</evidence>
<dbReference type="InterPro" id="IPR000719">
    <property type="entry name" value="Prot_kinase_dom"/>
</dbReference>
<gene>
    <name evidence="4" type="ORF">FPL22_15190</name>
</gene>
<accession>A0A556QLF1</accession>
<dbReference type="GO" id="GO:0004672">
    <property type="term" value="F:protein kinase activity"/>
    <property type="evidence" value="ECO:0007669"/>
    <property type="project" value="InterPro"/>
</dbReference>
<organism evidence="4 5">
    <name type="scientific">Rariglobus hedericola</name>
    <dbReference type="NCBI Taxonomy" id="2597822"/>
    <lineage>
        <taxon>Bacteria</taxon>
        <taxon>Pseudomonadati</taxon>
        <taxon>Verrucomicrobiota</taxon>
        <taxon>Opitutia</taxon>
        <taxon>Opitutales</taxon>
        <taxon>Opitutaceae</taxon>
        <taxon>Rariglobus</taxon>
    </lineage>
</organism>
<dbReference type="SUPFAM" id="SSF56112">
    <property type="entry name" value="Protein kinase-like (PK-like)"/>
    <property type="match status" value="1"/>
</dbReference>
<keyword evidence="5" id="KW-1185">Reference proteome</keyword>
<name>A0A556QLF1_9BACT</name>